<feature type="domain" description="Uroporphyrinogen decarboxylase (URO-D)" evidence="11">
    <location>
        <begin position="137"/>
        <end position="153"/>
    </location>
</feature>
<comment type="subcellular location">
    <subcellularLocation>
        <location evidence="7">Cytoplasm</location>
    </subcellularLocation>
</comment>
<dbReference type="CDD" id="cd00717">
    <property type="entry name" value="URO-D"/>
    <property type="match status" value="1"/>
</dbReference>
<feature type="binding site" evidence="7">
    <location>
        <position position="73"/>
    </location>
    <ligand>
        <name>substrate</name>
    </ligand>
</feature>
<evidence type="ECO:0000313" key="12">
    <source>
        <dbReference type="EMBL" id="MFD2265329.1"/>
    </source>
</evidence>
<evidence type="ECO:0000256" key="6">
    <source>
        <dbReference type="ARBA" id="ARBA00023244"/>
    </source>
</evidence>
<comment type="pathway">
    <text evidence="1 7 8">Porphyrin-containing compound metabolism; protoporphyrin-IX biosynthesis; coproporphyrinogen-III from 5-aminolevulinate: step 4/4.</text>
</comment>
<evidence type="ECO:0000256" key="3">
    <source>
        <dbReference type="ARBA" id="ARBA00012288"/>
    </source>
</evidence>
<dbReference type="EC" id="4.1.1.37" evidence="3 7"/>
<dbReference type="RefSeq" id="WP_379878553.1">
    <property type="nucleotide sequence ID" value="NZ_JBHUIP010000016.1"/>
</dbReference>
<protein>
    <recommendedName>
        <fullName evidence="3 7">Uroporphyrinogen decarboxylase</fullName>
        <shortName evidence="7">UPD</shortName>
        <shortName evidence="7">URO-D</shortName>
        <ecNumber evidence="3 7">4.1.1.37</ecNumber>
    </recommendedName>
</protein>
<comment type="caution">
    <text evidence="12">The sequence shown here is derived from an EMBL/GenBank/DDBJ whole genome shotgun (WGS) entry which is preliminary data.</text>
</comment>
<dbReference type="NCBIfam" id="TIGR01464">
    <property type="entry name" value="hemE"/>
    <property type="match status" value="1"/>
</dbReference>
<feature type="site" description="Transition state stabilizer" evidence="7">
    <location>
        <position position="73"/>
    </location>
</feature>
<evidence type="ECO:0000256" key="9">
    <source>
        <dbReference type="RuleBase" id="RU004169"/>
    </source>
</evidence>
<comment type="similarity">
    <text evidence="2 7 9">Belongs to the uroporphyrinogen decarboxylase family.</text>
</comment>
<dbReference type="Gene3D" id="3.20.20.210">
    <property type="match status" value="1"/>
</dbReference>
<dbReference type="PROSITE" id="PS00906">
    <property type="entry name" value="UROD_1"/>
    <property type="match status" value="1"/>
</dbReference>
<evidence type="ECO:0000256" key="1">
    <source>
        <dbReference type="ARBA" id="ARBA00004804"/>
    </source>
</evidence>
<name>A0ABW5DY00_9PROT</name>
<dbReference type="InterPro" id="IPR006361">
    <property type="entry name" value="Uroporphyrinogen_deCO2ase_HemE"/>
</dbReference>
<dbReference type="HAMAP" id="MF_00218">
    <property type="entry name" value="URO_D"/>
    <property type="match status" value="1"/>
</dbReference>
<accession>A0ABW5DY00</accession>
<evidence type="ECO:0000256" key="5">
    <source>
        <dbReference type="ARBA" id="ARBA00023239"/>
    </source>
</evidence>
<dbReference type="SUPFAM" id="SSF51726">
    <property type="entry name" value="UROD/MetE-like"/>
    <property type="match status" value="1"/>
</dbReference>
<comment type="catalytic activity">
    <reaction evidence="7 8">
        <text>uroporphyrinogen III + 4 H(+) = coproporphyrinogen III + 4 CO2</text>
        <dbReference type="Rhea" id="RHEA:19865"/>
        <dbReference type="ChEBI" id="CHEBI:15378"/>
        <dbReference type="ChEBI" id="CHEBI:16526"/>
        <dbReference type="ChEBI" id="CHEBI:57308"/>
        <dbReference type="ChEBI" id="CHEBI:57309"/>
        <dbReference type="EC" id="4.1.1.37"/>
    </reaction>
</comment>
<sequence length="346" mass="38082">MTKPLLRALKGDPSAPAPIWLMRQAGRYLPEYREVRAEAGGFLNLCFNPAKATEVTLQPIRRYGFDGSILFSDILIVPHALGQKVAFEAGEGPRLDPIRQRSAIPDFDPAKFDKAAEAVYEAVERIKAALPPEVTFIGFAGAPWTVATYMVEGAGSKDYANAKKWFYSEPEGFQTLIDRITEATIHYLSTQIRSGVEVVQLFDSWAGALSSDDFRRWVIEPNRRIVKALRELHPGVPVICFPRGAGLMYEEFLAIVEPDGVGLDTTVPVEWAARTLQPKACVQGNLDPLALVAGGAALDSAIDRICDALAGKPFIFNLGHGILQETNPEHVSHLVKRVRERTAFGR</sequence>
<evidence type="ECO:0000256" key="2">
    <source>
        <dbReference type="ARBA" id="ARBA00009935"/>
    </source>
</evidence>
<keyword evidence="6 7" id="KW-0627">Porphyrin biosynthesis</keyword>
<dbReference type="EMBL" id="JBHUIP010000016">
    <property type="protein sequence ID" value="MFD2265329.1"/>
    <property type="molecule type" value="Genomic_DNA"/>
</dbReference>
<dbReference type="PANTHER" id="PTHR21091:SF169">
    <property type="entry name" value="UROPORPHYRINOGEN DECARBOXYLASE"/>
    <property type="match status" value="1"/>
</dbReference>
<comment type="caution">
    <text evidence="7">Lacks conserved residue(s) required for the propagation of feature annotation.</text>
</comment>
<feature type="binding site" evidence="7">
    <location>
        <position position="204"/>
    </location>
    <ligand>
        <name>substrate</name>
    </ligand>
</feature>
<feature type="binding site" evidence="7">
    <location>
        <position position="149"/>
    </location>
    <ligand>
        <name>substrate</name>
    </ligand>
</feature>
<comment type="subunit">
    <text evidence="7">Homodimer.</text>
</comment>
<evidence type="ECO:0000256" key="8">
    <source>
        <dbReference type="RuleBase" id="RU000554"/>
    </source>
</evidence>
<dbReference type="InterPro" id="IPR038071">
    <property type="entry name" value="UROD/MetE-like_sf"/>
</dbReference>
<feature type="binding site" evidence="7">
    <location>
        <position position="320"/>
    </location>
    <ligand>
        <name>substrate</name>
    </ligand>
</feature>
<keyword evidence="5 7" id="KW-0456">Lyase</keyword>
<organism evidence="12 13">
    <name type="scientific">Lacibacterium aquatile</name>
    <dbReference type="NCBI Taxonomy" id="1168082"/>
    <lineage>
        <taxon>Bacteria</taxon>
        <taxon>Pseudomonadati</taxon>
        <taxon>Pseudomonadota</taxon>
        <taxon>Alphaproteobacteria</taxon>
        <taxon>Rhodospirillales</taxon>
        <taxon>Rhodospirillaceae</taxon>
    </lineage>
</organism>
<feature type="binding site" evidence="7">
    <location>
        <begin position="23"/>
        <end position="27"/>
    </location>
    <ligand>
        <name>substrate</name>
    </ligand>
</feature>
<dbReference type="InterPro" id="IPR000257">
    <property type="entry name" value="Uroporphyrinogen_deCOase"/>
</dbReference>
<proteinExistence type="inferred from homology"/>
<keyword evidence="4 7" id="KW-0210">Decarboxylase</keyword>
<evidence type="ECO:0000313" key="13">
    <source>
        <dbReference type="Proteomes" id="UP001597295"/>
    </source>
</evidence>
<dbReference type="Proteomes" id="UP001597295">
    <property type="component" value="Unassembled WGS sequence"/>
</dbReference>
<evidence type="ECO:0000259" key="10">
    <source>
        <dbReference type="PROSITE" id="PS00906"/>
    </source>
</evidence>
<gene>
    <name evidence="7 12" type="primary">hemE</name>
    <name evidence="12" type="ORF">ACFSM5_20665</name>
</gene>
<reference evidence="13" key="1">
    <citation type="journal article" date="2019" name="Int. J. Syst. Evol. Microbiol.">
        <title>The Global Catalogue of Microorganisms (GCM) 10K type strain sequencing project: providing services to taxonomists for standard genome sequencing and annotation.</title>
        <authorList>
            <consortium name="The Broad Institute Genomics Platform"/>
            <consortium name="The Broad Institute Genome Sequencing Center for Infectious Disease"/>
            <person name="Wu L."/>
            <person name="Ma J."/>
        </authorList>
    </citation>
    <scope>NUCLEOTIDE SEQUENCE [LARGE SCALE GENOMIC DNA]</scope>
    <source>
        <strain evidence="13">CGMCC 1.19062</strain>
    </source>
</reference>
<dbReference type="GO" id="GO:0004853">
    <property type="term" value="F:uroporphyrinogen decarboxylase activity"/>
    <property type="evidence" value="ECO:0007669"/>
    <property type="project" value="UniProtKB-EC"/>
</dbReference>
<feature type="domain" description="Uroporphyrinogen decarboxylase (URO-D)" evidence="10">
    <location>
        <begin position="18"/>
        <end position="27"/>
    </location>
</feature>
<dbReference type="PROSITE" id="PS00907">
    <property type="entry name" value="UROD_2"/>
    <property type="match status" value="1"/>
</dbReference>
<dbReference type="Pfam" id="PF01208">
    <property type="entry name" value="URO-D"/>
    <property type="match status" value="1"/>
</dbReference>
<comment type="function">
    <text evidence="7">Catalyzes the decarboxylation of four acetate groups of uroporphyrinogen-III to yield coproporphyrinogen-III.</text>
</comment>
<keyword evidence="7" id="KW-0963">Cytoplasm</keyword>
<evidence type="ECO:0000256" key="4">
    <source>
        <dbReference type="ARBA" id="ARBA00022793"/>
    </source>
</evidence>
<evidence type="ECO:0000256" key="7">
    <source>
        <dbReference type="HAMAP-Rule" id="MF_00218"/>
    </source>
</evidence>
<evidence type="ECO:0000259" key="11">
    <source>
        <dbReference type="PROSITE" id="PS00907"/>
    </source>
</evidence>
<keyword evidence="13" id="KW-1185">Reference proteome</keyword>
<dbReference type="PANTHER" id="PTHR21091">
    <property type="entry name" value="METHYLTETRAHYDROFOLATE:HOMOCYSTEINE METHYLTRANSFERASE RELATED"/>
    <property type="match status" value="1"/>
</dbReference>